<evidence type="ECO:0000256" key="2">
    <source>
        <dbReference type="ARBA" id="ARBA00023235"/>
    </source>
</evidence>
<dbReference type="InterPro" id="IPR003719">
    <property type="entry name" value="Phenazine_PhzF-like"/>
</dbReference>
<dbReference type="GO" id="GO:0005737">
    <property type="term" value="C:cytoplasm"/>
    <property type="evidence" value="ECO:0007669"/>
    <property type="project" value="TreeGrafter"/>
</dbReference>
<dbReference type="SUPFAM" id="SSF54506">
    <property type="entry name" value="Diaminopimelate epimerase-like"/>
    <property type="match status" value="1"/>
</dbReference>
<dbReference type="PANTHER" id="PTHR13774">
    <property type="entry name" value="PHENAZINE BIOSYNTHESIS PROTEIN"/>
    <property type="match status" value="1"/>
</dbReference>
<organism evidence="3 4">
    <name type="scientific">Platanthera zijinensis</name>
    <dbReference type="NCBI Taxonomy" id="2320716"/>
    <lineage>
        <taxon>Eukaryota</taxon>
        <taxon>Viridiplantae</taxon>
        <taxon>Streptophyta</taxon>
        <taxon>Embryophyta</taxon>
        <taxon>Tracheophyta</taxon>
        <taxon>Spermatophyta</taxon>
        <taxon>Magnoliopsida</taxon>
        <taxon>Liliopsida</taxon>
        <taxon>Asparagales</taxon>
        <taxon>Orchidaceae</taxon>
        <taxon>Orchidoideae</taxon>
        <taxon>Orchideae</taxon>
        <taxon>Orchidinae</taxon>
        <taxon>Platanthera</taxon>
    </lineage>
</organism>
<protein>
    <recommendedName>
        <fullName evidence="5">Phenazine biosynthesis PhzC/PhzF protein</fullName>
    </recommendedName>
</protein>
<gene>
    <name evidence="3" type="ORF">KSP39_PZI017313</name>
</gene>
<keyword evidence="4" id="KW-1185">Reference proteome</keyword>
<comment type="similarity">
    <text evidence="1">Belongs to the PhzF family.</text>
</comment>
<accession>A0AAP0B4B0</accession>
<evidence type="ECO:0000313" key="3">
    <source>
        <dbReference type="EMBL" id="KAK8928217.1"/>
    </source>
</evidence>
<dbReference type="Gene3D" id="3.10.310.10">
    <property type="entry name" value="Diaminopimelate Epimerase, Chain A, domain 1"/>
    <property type="match status" value="2"/>
</dbReference>
<evidence type="ECO:0008006" key="5">
    <source>
        <dbReference type="Google" id="ProtNLM"/>
    </source>
</evidence>
<comment type="caution">
    <text evidence="3">The sequence shown here is derived from an EMBL/GenBank/DDBJ whole genome shotgun (WGS) entry which is preliminary data.</text>
</comment>
<dbReference type="Pfam" id="PF02567">
    <property type="entry name" value="PhzC-PhzF"/>
    <property type="match status" value="1"/>
</dbReference>
<dbReference type="PIRSF" id="PIRSF016184">
    <property type="entry name" value="PhzC_PhzF"/>
    <property type="match status" value="1"/>
</dbReference>
<dbReference type="NCBIfam" id="TIGR00654">
    <property type="entry name" value="PhzF_family"/>
    <property type="match status" value="1"/>
</dbReference>
<name>A0AAP0B4B0_9ASPA</name>
<dbReference type="AlphaFoldDB" id="A0AAP0B4B0"/>
<evidence type="ECO:0000313" key="4">
    <source>
        <dbReference type="Proteomes" id="UP001418222"/>
    </source>
</evidence>
<sequence>MSRSSVRYAVVDAFTDTPFKGNPAAVCLLEEESGADEVWMQNVASEFNVSQTAFVVPSATSIAGGDTPAFHIRWFTPVKEVTLCGHATLASAYVLFTTGVVKGEVIEFSTLSGILTTKKVQDFRKLGSAEPYASGNGEMFSIELDFPITQLLDFESEEIPSFPETLKDLSVVNVQKTSGGDLIVELSSGKDLADVKPNFAELGRYVERGIILTAPAPPDTGFDIFSRFFCPNFGINEDPVCGTAHCALAPYWSRKLGKHNILAYQASPRGGILDLQVDEERGRVLIRGKAVTVMSGFLTA</sequence>
<keyword evidence="2" id="KW-0413">Isomerase</keyword>
<dbReference type="EMBL" id="JBBWWQ010000015">
    <property type="protein sequence ID" value="KAK8928217.1"/>
    <property type="molecule type" value="Genomic_DNA"/>
</dbReference>
<proteinExistence type="inferred from homology"/>
<reference evidence="3 4" key="1">
    <citation type="journal article" date="2022" name="Nat. Plants">
        <title>Genomes of leafy and leafless Platanthera orchids illuminate the evolution of mycoheterotrophy.</title>
        <authorList>
            <person name="Li M.H."/>
            <person name="Liu K.W."/>
            <person name="Li Z."/>
            <person name="Lu H.C."/>
            <person name="Ye Q.L."/>
            <person name="Zhang D."/>
            <person name="Wang J.Y."/>
            <person name="Li Y.F."/>
            <person name="Zhong Z.M."/>
            <person name="Liu X."/>
            <person name="Yu X."/>
            <person name="Liu D.K."/>
            <person name="Tu X.D."/>
            <person name="Liu B."/>
            <person name="Hao Y."/>
            <person name="Liao X.Y."/>
            <person name="Jiang Y.T."/>
            <person name="Sun W.H."/>
            <person name="Chen J."/>
            <person name="Chen Y.Q."/>
            <person name="Ai Y."/>
            <person name="Zhai J.W."/>
            <person name="Wu S.S."/>
            <person name="Zhou Z."/>
            <person name="Hsiao Y.Y."/>
            <person name="Wu W.L."/>
            <person name="Chen Y.Y."/>
            <person name="Lin Y.F."/>
            <person name="Hsu J.L."/>
            <person name="Li C.Y."/>
            <person name="Wang Z.W."/>
            <person name="Zhao X."/>
            <person name="Zhong W.Y."/>
            <person name="Ma X.K."/>
            <person name="Ma L."/>
            <person name="Huang J."/>
            <person name="Chen G.Z."/>
            <person name="Huang M.Z."/>
            <person name="Huang L."/>
            <person name="Peng D.H."/>
            <person name="Luo Y.B."/>
            <person name="Zou S.Q."/>
            <person name="Chen S.P."/>
            <person name="Lan S."/>
            <person name="Tsai W.C."/>
            <person name="Van de Peer Y."/>
            <person name="Liu Z.J."/>
        </authorList>
    </citation>
    <scope>NUCLEOTIDE SEQUENCE [LARGE SCALE GENOMIC DNA]</scope>
    <source>
        <strain evidence="3">Lor287</strain>
    </source>
</reference>
<evidence type="ECO:0000256" key="1">
    <source>
        <dbReference type="ARBA" id="ARBA00008270"/>
    </source>
</evidence>
<dbReference type="PANTHER" id="PTHR13774:SF17">
    <property type="entry name" value="PHENAZINE BIOSYNTHESIS-LIKE DOMAIN-CONTAINING PROTEIN"/>
    <property type="match status" value="1"/>
</dbReference>
<dbReference type="Proteomes" id="UP001418222">
    <property type="component" value="Unassembled WGS sequence"/>
</dbReference>
<dbReference type="GO" id="GO:0016853">
    <property type="term" value="F:isomerase activity"/>
    <property type="evidence" value="ECO:0007669"/>
    <property type="project" value="UniProtKB-KW"/>
</dbReference>